<comment type="caution">
    <text evidence="1">The sequence shown here is derived from an EMBL/GenBank/DDBJ whole genome shotgun (WGS) entry which is preliminary data.</text>
</comment>
<organism evidence="1 2">
    <name type="scientific">Trichogramma kaykai</name>
    <dbReference type="NCBI Taxonomy" id="54128"/>
    <lineage>
        <taxon>Eukaryota</taxon>
        <taxon>Metazoa</taxon>
        <taxon>Ecdysozoa</taxon>
        <taxon>Arthropoda</taxon>
        <taxon>Hexapoda</taxon>
        <taxon>Insecta</taxon>
        <taxon>Pterygota</taxon>
        <taxon>Neoptera</taxon>
        <taxon>Endopterygota</taxon>
        <taxon>Hymenoptera</taxon>
        <taxon>Apocrita</taxon>
        <taxon>Proctotrupomorpha</taxon>
        <taxon>Chalcidoidea</taxon>
        <taxon>Trichogrammatidae</taxon>
        <taxon>Trichogramma</taxon>
    </lineage>
</organism>
<keyword evidence="2" id="KW-1185">Reference proteome</keyword>
<sequence length="94" mass="11052">MYKRVPFSELNGWDSGIMAGSLRNKNLAMNQYHRRISILDNFLDTPGHVLLRVLQKIAQRRVYMRSTNTLFSKNNAIMRFLKSRGKLLLRGQRE</sequence>
<evidence type="ECO:0000313" key="2">
    <source>
        <dbReference type="Proteomes" id="UP001627154"/>
    </source>
</evidence>
<evidence type="ECO:0000313" key="1">
    <source>
        <dbReference type="EMBL" id="KAL3397417.1"/>
    </source>
</evidence>
<name>A0ABD2WWK6_9HYME</name>
<reference evidence="1 2" key="1">
    <citation type="journal article" date="2024" name="bioRxiv">
        <title>A reference genome for Trichogramma kaykai: A tiny desert-dwelling parasitoid wasp with competing sex-ratio distorters.</title>
        <authorList>
            <person name="Culotta J."/>
            <person name="Lindsey A.R."/>
        </authorList>
    </citation>
    <scope>NUCLEOTIDE SEQUENCE [LARGE SCALE GENOMIC DNA]</scope>
    <source>
        <strain evidence="1 2">KSX58</strain>
    </source>
</reference>
<protein>
    <submittedName>
        <fullName evidence="1">Uncharacterized protein</fullName>
    </submittedName>
</protein>
<dbReference type="AlphaFoldDB" id="A0ABD2WWK6"/>
<dbReference type="EMBL" id="JBJJXI010000066">
    <property type="protein sequence ID" value="KAL3397417.1"/>
    <property type="molecule type" value="Genomic_DNA"/>
</dbReference>
<gene>
    <name evidence="1" type="ORF">TKK_008974</name>
</gene>
<accession>A0ABD2WWK6</accession>
<proteinExistence type="predicted"/>
<dbReference type="Proteomes" id="UP001627154">
    <property type="component" value="Unassembled WGS sequence"/>
</dbReference>